<evidence type="ECO:0000313" key="9">
    <source>
        <dbReference type="EMBL" id="VVC76991.1"/>
    </source>
</evidence>
<feature type="chain" id="PRO_5022752746" description="Beta-lactamase" evidence="7">
    <location>
        <begin position="23"/>
        <end position="383"/>
    </location>
</feature>
<gene>
    <name evidence="9" type="primary">ampC_2</name>
    <name evidence="9" type="ORF">AQUSIP_23180</name>
</gene>
<proteinExistence type="inferred from homology"/>
<dbReference type="GO" id="GO:0030288">
    <property type="term" value="C:outer membrane-bounded periplasmic space"/>
    <property type="evidence" value="ECO:0007669"/>
    <property type="project" value="InterPro"/>
</dbReference>
<dbReference type="AlphaFoldDB" id="A0A5E4PKP4"/>
<dbReference type="Pfam" id="PF00144">
    <property type="entry name" value="Beta-lactamase"/>
    <property type="match status" value="1"/>
</dbReference>
<dbReference type="Proteomes" id="UP000324194">
    <property type="component" value="Chromosome 2"/>
</dbReference>
<dbReference type="EC" id="3.5.2.6" evidence="3 6"/>
<dbReference type="GO" id="GO:0046677">
    <property type="term" value="P:response to antibiotic"/>
    <property type="evidence" value="ECO:0007669"/>
    <property type="project" value="UniProtKB-UniRule"/>
</dbReference>
<dbReference type="EMBL" id="LR699120">
    <property type="protein sequence ID" value="VVC76991.1"/>
    <property type="molecule type" value="Genomic_DNA"/>
</dbReference>
<dbReference type="SUPFAM" id="SSF56601">
    <property type="entry name" value="beta-lactamase/transpeptidase-like"/>
    <property type="match status" value="1"/>
</dbReference>
<evidence type="ECO:0000259" key="8">
    <source>
        <dbReference type="Pfam" id="PF00144"/>
    </source>
</evidence>
<dbReference type="InterPro" id="IPR001586">
    <property type="entry name" value="Beta-lactam_class-C_AS"/>
</dbReference>
<keyword evidence="5 6" id="KW-0046">Antibiotic resistance</keyword>
<dbReference type="InterPro" id="IPR012338">
    <property type="entry name" value="Beta-lactam/transpept-like"/>
</dbReference>
<organism evidence="9 10">
    <name type="scientific">Aquicella siphonis</name>
    <dbReference type="NCBI Taxonomy" id="254247"/>
    <lineage>
        <taxon>Bacteria</taxon>
        <taxon>Pseudomonadati</taxon>
        <taxon>Pseudomonadota</taxon>
        <taxon>Gammaproteobacteria</taxon>
        <taxon>Legionellales</taxon>
        <taxon>Coxiellaceae</taxon>
        <taxon>Aquicella</taxon>
    </lineage>
</organism>
<dbReference type="PROSITE" id="PS00336">
    <property type="entry name" value="BETA_LACTAMASE_C"/>
    <property type="match status" value="1"/>
</dbReference>
<dbReference type="GO" id="GO:0008800">
    <property type="term" value="F:beta-lactamase activity"/>
    <property type="evidence" value="ECO:0007669"/>
    <property type="project" value="UniProtKB-UniRule"/>
</dbReference>
<evidence type="ECO:0000256" key="1">
    <source>
        <dbReference type="ARBA" id="ARBA00001526"/>
    </source>
</evidence>
<reference evidence="9 10" key="1">
    <citation type="submission" date="2019-08" db="EMBL/GenBank/DDBJ databases">
        <authorList>
            <person name="Guy L."/>
        </authorList>
    </citation>
    <scope>NUCLEOTIDE SEQUENCE [LARGE SCALE GENOMIC DNA]</scope>
    <source>
        <strain evidence="9 10">SGT-108</strain>
    </source>
</reference>
<name>A0A5E4PKP4_9COXI</name>
<evidence type="ECO:0000256" key="4">
    <source>
        <dbReference type="ARBA" id="ARBA00022801"/>
    </source>
</evidence>
<evidence type="ECO:0000256" key="6">
    <source>
        <dbReference type="RuleBase" id="RU361140"/>
    </source>
</evidence>
<dbReference type="InterPro" id="IPR001466">
    <property type="entry name" value="Beta-lactam-related"/>
</dbReference>
<comment type="similarity">
    <text evidence="2 6">Belongs to the class-C beta-lactamase family.</text>
</comment>
<dbReference type="PANTHER" id="PTHR46825">
    <property type="entry name" value="D-ALANYL-D-ALANINE-CARBOXYPEPTIDASE/ENDOPEPTIDASE AMPH"/>
    <property type="match status" value="1"/>
</dbReference>
<dbReference type="PANTHER" id="PTHR46825:SF8">
    <property type="entry name" value="BETA-LACTAMASE-RELATED"/>
    <property type="match status" value="1"/>
</dbReference>
<accession>A0A5E4PKP4</accession>
<comment type="catalytic activity">
    <reaction evidence="1 6">
        <text>a beta-lactam + H2O = a substituted beta-amino acid</text>
        <dbReference type="Rhea" id="RHEA:20401"/>
        <dbReference type="ChEBI" id="CHEBI:15377"/>
        <dbReference type="ChEBI" id="CHEBI:35627"/>
        <dbReference type="ChEBI" id="CHEBI:140347"/>
        <dbReference type="EC" id="3.5.2.6"/>
    </reaction>
</comment>
<evidence type="ECO:0000256" key="2">
    <source>
        <dbReference type="ARBA" id="ARBA00007840"/>
    </source>
</evidence>
<dbReference type="InterPro" id="IPR050491">
    <property type="entry name" value="AmpC-like"/>
</dbReference>
<dbReference type="GO" id="GO:0017001">
    <property type="term" value="P:antibiotic catabolic process"/>
    <property type="evidence" value="ECO:0007669"/>
    <property type="project" value="InterPro"/>
</dbReference>
<dbReference type="RefSeq" id="WP_172622857.1">
    <property type="nucleotide sequence ID" value="NZ_LR699120.1"/>
</dbReference>
<keyword evidence="4 6" id="KW-0378">Hydrolase</keyword>
<evidence type="ECO:0000256" key="5">
    <source>
        <dbReference type="ARBA" id="ARBA00023251"/>
    </source>
</evidence>
<sequence length="383" mass="42454">MRKMIKTISTILLSTISFGVMAENAPDQPDEWVQKTITSFMSRNHIPGVAVELYTDGKLNEYYFGYADRDKKEPVTRKTIFEIGSVSKIMASLLLAQEVDWAKMSFNDPVTKYIKDLPESYKKIKLQDLATHTSGLPFDLPAAVSTPDELKQYLDTYTPDSDPGEEWIYSNVGIGLLGNALEKSTERDFDDLYRRHILNPLKMVTGISVPKTLAKYYATGYDKNGDAAPHMTAGLFPAAAAVKASAADMQRFLSAAIGLPGTPPRVFYPMRMTQSVYVKMGGDYQGLGWQIHKIEDEDVAGLLKVSDAKDFGPIDVQEIYSRPPYNGDALIDKTGATNGFRAYIAVIPNKKSGIVILTNKYVPNSAIVKTAREILFKSTKLMS</sequence>
<keyword evidence="10" id="KW-1185">Reference proteome</keyword>
<dbReference type="Gene3D" id="3.40.710.10">
    <property type="entry name" value="DD-peptidase/beta-lactamase superfamily"/>
    <property type="match status" value="1"/>
</dbReference>
<dbReference type="KEGG" id="asip:AQUSIP_23180"/>
<evidence type="ECO:0000256" key="7">
    <source>
        <dbReference type="SAM" id="SignalP"/>
    </source>
</evidence>
<keyword evidence="7" id="KW-0732">Signal</keyword>
<evidence type="ECO:0000313" key="10">
    <source>
        <dbReference type="Proteomes" id="UP000324194"/>
    </source>
</evidence>
<protein>
    <recommendedName>
        <fullName evidence="3 6">Beta-lactamase</fullName>
        <ecNumber evidence="3 6">3.5.2.6</ecNumber>
    </recommendedName>
</protein>
<feature type="signal peptide" evidence="7">
    <location>
        <begin position="1"/>
        <end position="22"/>
    </location>
</feature>
<evidence type="ECO:0000256" key="3">
    <source>
        <dbReference type="ARBA" id="ARBA00012865"/>
    </source>
</evidence>
<feature type="domain" description="Beta-lactamase-related" evidence="8">
    <location>
        <begin position="33"/>
        <end position="372"/>
    </location>
</feature>